<evidence type="ECO:0000313" key="4">
    <source>
        <dbReference type="EMBL" id="SDU77628.1"/>
    </source>
</evidence>
<dbReference type="GO" id="GO:0000976">
    <property type="term" value="F:transcription cis-regulatory region binding"/>
    <property type="evidence" value="ECO:0007669"/>
    <property type="project" value="TreeGrafter"/>
</dbReference>
<evidence type="ECO:0000259" key="3">
    <source>
        <dbReference type="PROSITE" id="PS50977"/>
    </source>
</evidence>
<sequence length="191" mass="20605">MPTETARATADGRRTRGQQTRRRLLEATVRVVGRDGPAGVTHRSVAAEAGLAKSLATYHFATIDELLVAALAEGTEQYARELADSLPAAATPAELAGYLAACFNEGRAEWLGSYELLLHAARRPALREAALTWSRWTAELARRYTDDPVAVDAFVSILDGAGLLALLSDDPIDAGRLARLFDRALRPPPRS</sequence>
<dbReference type="Gene3D" id="1.10.357.10">
    <property type="entry name" value="Tetracycline Repressor, domain 2"/>
    <property type="match status" value="1"/>
</dbReference>
<dbReference type="InterPro" id="IPR041583">
    <property type="entry name" value="TetR_C_31"/>
</dbReference>
<dbReference type="InterPro" id="IPR009057">
    <property type="entry name" value="Homeodomain-like_sf"/>
</dbReference>
<keyword evidence="5" id="KW-1185">Reference proteome</keyword>
<dbReference type="InterPro" id="IPR050109">
    <property type="entry name" value="HTH-type_TetR-like_transc_reg"/>
</dbReference>
<accession>A0A1H2LAI8</accession>
<dbReference type="SUPFAM" id="SSF46689">
    <property type="entry name" value="Homeodomain-like"/>
    <property type="match status" value="1"/>
</dbReference>
<evidence type="ECO:0000256" key="1">
    <source>
        <dbReference type="ARBA" id="ARBA00023125"/>
    </source>
</evidence>
<gene>
    <name evidence="4" type="ORF">SAMN04488563_5592</name>
</gene>
<evidence type="ECO:0000313" key="5">
    <source>
        <dbReference type="Proteomes" id="UP000182977"/>
    </source>
</evidence>
<proteinExistence type="predicted"/>
<protein>
    <submittedName>
        <fullName evidence="4">DNA-binding transcriptional regulator YbjK</fullName>
    </submittedName>
</protein>
<organism evidence="4 5">
    <name type="scientific">Jiangella alkaliphila</name>
    <dbReference type="NCBI Taxonomy" id="419479"/>
    <lineage>
        <taxon>Bacteria</taxon>
        <taxon>Bacillati</taxon>
        <taxon>Actinomycetota</taxon>
        <taxon>Actinomycetes</taxon>
        <taxon>Jiangellales</taxon>
        <taxon>Jiangellaceae</taxon>
        <taxon>Jiangella</taxon>
    </lineage>
</organism>
<keyword evidence="1 2" id="KW-0238">DNA-binding</keyword>
<dbReference type="AlphaFoldDB" id="A0A1H2LAI8"/>
<dbReference type="Proteomes" id="UP000182977">
    <property type="component" value="Chromosome I"/>
</dbReference>
<dbReference type="Pfam" id="PF00440">
    <property type="entry name" value="TetR_N"/>
    <property type="match status" value="1"/>
</dbReference>
<dbReference type="STRING" id="419479.SAMN04488563_5592"/>
<name>A0A1H2LAI8_9ACTN</name>
<feature type="domain" description="HTH tetR-type" evidence="3">
    <location>
        <begin position="18"/>
        <end position="78"/>
    </location>
</feature>
<dbReference type="PANTHER" id="PTHR30055">
    <property type="entry name" value="HTH-TYPE TRANSCRIPTIONAL REGULATOR RUTR"/>
    <property type="match status" value="1"/>
</dbReference>
<dbReference type="GO" id="GO:0003700">
    <property type="term" value="F:DNA-binding transcription factor activity"/>
    <property type="evidence" value="ECO:0007669"/>
    <property type="project" value="TreeGrafter"/>
</dbReference>
<dbReference type="PANTHER" id="PTHR30055:SF231">
    <property type="entry name" value="TRANSCRIPTIONAL REGULATORY PROTEIN (PROBABLY DEOR-FAMILY)-RELATED"/>
    <property type="match status" value="1"/>
</dbReference>
<dbReference type="InterPro" id="IPR001647">
    <property type="entry name" value="HTH_TetR"/>
</dbReference>
<dbReference type="EMBL" id="LT629791">
    <property type="protein sequence ID" value="SDU77628.1"/>
    <property type="molecule type" value="Genomic_DNA"/>
</dbReference>
<evidence type="ECO:0000256" key="2">
    <source>
        <dbReference type="PROSITE-ProRule" id="PRU00335"/>
    </source>
</evidence>
<dbReference type="PROSITE" id="PS50977">
    <property type="entry name" value="HTH_TETR_2"/>
    <property type="match status" value="1"/>
</dbReference>
<dbReference type="Pfam" id="PF17940">
    <property type="entry name" value="TetR_C_31"/>
    <property type="match status" value="1"/>
</dbReference>
<dbReference type="OrthoDB" id="6929199at2"/>
<reference evidence="5" key="1">
    <citation type="submission" date="2016-10" db="EMBL/GenBank/DDBJ databases">
        <authorList>
            <person name="Varghese N."/>
            <person name="Submissions S."/>
        </authorList>
    </citation>
    <scope>NUCLEOTIDE SEQUENCE [LARGE SCALE GENOMIC DNA]</scope>
    <source>
        <strain evidence="5">DSM 45079</strain>
    </source>
</reference>
<feature type="DNA-binding region" description="H-T-H motif" evidence="2">
    <location>
        <begin position="41"/>
        <end position="60"/>
    </location>
</feature>
<dbReference type="RefSeq" id="WP_046772822.1">
    <property type="nucleotide sequence ID" value="NZ_LBMC01000078.1"/>
</dbReference>